<keyword evidence="2" id="KW-0732">Signal</keyword>
<dbReference type="SUPFAM" id="SSF55797">
    <property type="entry name" value="PR-1-like"/>
    <property type="match status" value="1"/>
</dbReference>
<dbReference type="PANTHER" id="PTHR10334">
    <property type="entry name" value="CYSTEINE-RICH SECRETORY PROTEIN-RELATED"/>
    <property type="match status" value="1"/>
</dbReference>
<organism evidence="4 5">
    <name type="scientific">Lojkania enalia</name>
    <dbReference type="NCBI Taxonomy" id="147567"/>
    <lineage>
        <taxon>Eukaryota</taxon>
        <taxon>Fungi</taxon>
        <taxon>Dikarya</taxon>
        <taxon>Ascomycota</taxon>
        <taxon>Pezizomycotina</taxon>
        <taxon>Dothideomycetes</taxon>
        <taxon>Pleosporomycetidae</taxon>
        <taxon>Pleosporales</taxon>
        <taxon>Pleosporales incertae sedis</taxon>
        <taxon>Lojkania</taxon>
    </lineage>
</organism>
<dbReference type="GO" id="GO:0005576">
    <property type="term" value="C:extracellular region"/>
    <property type="evidence" value="ECO:0007669"/>
    <property type="project" value="InterPro"/>
</dbReference>
<reference evidence="5" key="1">
    <citation type="journal article" date="2020" name="Stud. Mycol.">
        <title>101 Dothideomycetes genomes: A test case for predicting lifestyles and emergence of pathogens.</title>
        <authorList>
            <person name="Haridas S."/>
            <person name="Albert R."/>
            <person name="Binder M."/>
            <person name="Bloem J."/>
            <person name="LaButti K."/>
            <person name="Salamov A."/>
            <person name="Andreopoulos B."/>
            <person name="Baker S."/>
            <person name="Barry K."/>
            <person name="Bills G."/>
            <person name="Bluhm B."/>
            <person name="Cannon C."/>
            <person name="Castanera R."/>
            <person name="Culley D."/>
            <person name="Daum C."/>
            <person name="Ezra D."/>
            <person name="Gonzalez J."/>
            <person name="Henrissat B."/>
            <person name="Kuo A."/>
            <person name="Liang C."/>
            <person name="Lipzen A."/>
            <person name="Lutzoni F."/>
            <person name="Magnuson J."/>
            <person name="Mondo S."/>
            <person name="Nolan M."/>
            <person name="Ohm R."/>
            <person name="Pangilinan J."/>
            <person name="Park H.-J."/>
            <person name="Ramirez L."/>
            <person name="Alfaro M."/>
            <person name="Sun H."/>
            <person name="Tritt A."/>
            <person name="Yoshinaga Y."/>
            <person name="Zwiers L.-H."/>
            <person name="Turgeon B."/>
            <person name="Goodwin S."/>
            <person name="Spatafora J."/>
            <person name="Crous P."/>
            <person name="Grigoriev I."/>
        </authorList>
    </citation>
    <scope>NUCLEOTIDE SEQUENCE [LARGE SCALE GENOMIC DNA]</scope>
    <source>
        <strain evidence="5">CBS 304.66</strain>
    </source>
</reference>
<gene>
    <name evidence="4" type="ORF">CC78DRAFT_582182</name>
</gene>
<dbReference type="OrthoDB" id="337038at2759"/>
<proteinExistence type="predicted"/>
<dbReference type="InterPro" id="IPR018244">
    <property type="entry name" value="Allrgn_V5/Tpx1_CS"/>
</dbReference>
<evidence type="ECO:0000313" key="5">
    <source>
        <dbReference type="Proteomes" id="UP000800093"/>
    </source>
</evidence>
<dbReference type="InterPro" id="IPR035940">
    <property type="entry name" value="CAP_sf"/>
</dbReference>
<feature type="domain" description="SCP" evidence="3">
    <location>
        <begin position="25"/>
        <end position="162"/>
    </location>
</feature>
<dbReference type="InterPro" id="IPR002413">
    <property type="entry name" value="V5_allergen-like"/>
</dbReference>
<dbReference type="Pfam" id="PF00188">
    <property type="entry name" value="CAP"/>
    <property type="match status" value="1"/>
</dbReference>
<evidence type="ECO:0000256" key="2">
    <source>
        <dbReference type="SAM" id="SignalP"/>
    </source>
</evidence>
<evidence type="ECO:0000256" key="1">
    <source>
        <dbReference type="SAM" id="MobiDB-lite"/>
    </source>
</evidence>
<protein>
    <submittedName>
        <fullName evidence="4">PR-1-like protein</fullName>
    </submittedName>
</protein>
<dbReference type="InterPro" id="IPR014044">
    <property type="entry name" value="CAP_dom"/>
</dbReference>
<comment type="caution">
    <text evidence="4">The sequence shown here is derived from an EMBL/GenBank/DDBJ whole genome shotgun (WGS) entry which is preliminary data.</text>
</comment>
<sequence length="191" mass="21397">MKISTFLVVAAAGTAIAIPKINDENFKNTALNAHHYWREIHCAQAVAWNDTIARAAKESVESCPQNQRHDRAGSNLSAASPPPADDDNDRWIEMTREMIHGWHEEEYKYDYAHPGTPEGTGHFTQLVWRGTTQIGCALASCKGKNMPGRLYCFYEPAGNIINDGMYAANVYPPECPHGWYGRKEKRVVFTA</sequence>
<dbReference type="AlphaFoldDB" id="A0A9P4KA76"/>
<evidence type="ECO:0000313" key="4">
    <source>
        <dbReference type="EMBL" id="KAF2262855.1"/>
    </source>
</evidence>
<accession>A0A9P4KA76</accession>
<dbReference type="PRINTS" id="PR00837">
    <property type="entry name" value="V5TPXLIKE"/>
</dbReference>
<dbReference type="SMART" id="SM00198">
    <property type="entry name" value="SCP"/>
    <property type="match status" value="1"/>
</dbReference>
<feature type="region of interest" description="Disordered" evidence="1">
    <location>
        <begin position="59"/>
        <end position="89"/>
    </location>
</feature>
<dbReference type="EMBL" id="ML986635">
    <property type="protein sequence ID" value="KAF2262855.1"/>
    <property type="molecule type" value="Genomic_DNA"/>
</dbReference>
<dbReference type="Proteomes" id="UP000800093">
    <property type="component" value="Unassembled WGS sequence"/>
</dbReference>
<dbReference type="PRINTS" id="PR00838">
    <property type="entry name" value="V5ALLERGEN"/>
</dbReference>
<dbReference type="InterPro" id="IPR001283">
    <property type="entry name" value="CRISP-related"/>
</dbReference>
<keyword evidence="5" id="KW-1185">Reference proteome</keyword>
<feature type="chain" id="PRO_5040435435" evidence="2">
    <location>
        <begin position="18"/>
        <end position="191"/>
    </location>
</feature>
<name>A0A9P4KA76_9PLEO</name>
<feature type="signal peptide" evidence="2">
    <location>
        <begin position="1"/>
        <end position="17"/>
    </location>
</feature>
<evidence type="ECO:0000259" key="3">
    <source>
        <dbReference type="SMART" id="SM00198"/>
    </source>
</evidence>
<dbReference type="PROSITE" id="PS01009">
    <property type="entry name" value="CRISP_1"/>
    <property type="match status" value="1"/>
</dbReference>
<dbReference type="Gene3D" id="3.40.33.10">
    <property type="entry name" value="CAP"/>
    <property type="match status" value="1"/>
</dbReference>